<dbReference type="KEGG" id="ptaw:DW352_05660"/>
<protein>
    <submittedName>
        <fullName evidence="2">Nuclear transport factor 2 family protein</fullName>
    </submittedName>
</protein>
<evidence type="ECO:0000313" key="3">
    <source>
        <dbReference type="Proteomes" id="UP000254889"/>
    </source>
</evidence>
<dbReference type="OrthoDB" id="8246033at2"/>
<dbReference type="InterPro" id="IPR032710">
    <property type="entry name" value="NTF2-like_dom_sf"/>
</dbReference>
<keyword evidence="3" id="KW-1185">Reference proteome</keyword>
<dbReference type="AlphaFoldDB" id="A0A345ZSZ9"/>
<dbReference type="InterPro" id="IPR037401">
    <property type="entry name" value="SnoaL-like"/>
</dbReference>
<reference evidence="2 3" key="1">
    <citation type="submission" date="2018-07" db="EMBL/GenBank/DDBJ databases">
        <authorList>
            <person name="Quirk P.G."/>
            <person name="Krulwich T.A."/>
        </authorList>
    </citation>
    <scope>NUCLEOTIDE SEQUENCE [LARGE SCALE GENOMIC DNA]</scope>
    <source>
        <strain evidence="2 3">CC-BB4</strain>
    </source>
</reference>
<gene>
    <name evidence="2" type="ORF">DW352_05660</name>
</gene>
<dbReference type="Pfam" id="PF12680">
    <property type="entry name" value="SnoaL_2"/>
    <property type="match status" value="1"/>
</dbReference>
<dbReference type="Gene3D" id="3.10.450.50">
    <property type="match status" value="1"/>
</dbReference>
<accession>A0A345ZSZ9</accession>
<name>A0A345ZSZ9_9HYPH</name>
<dbReference type="PANTHER" id="PTHR41252">
    <property type="entry name" value="BLR2505 PROTEIN"/>
    <property type="match status" value="1"/>
</dbReference>
<evidence type="ECO:0000313" key="2">
    <source>
        <dbReference type="EMBL" id="AXK80046.1"/>
    </source>
</evidence>
<feature type="domain" description="SnoaL-like" evidence="1">
    <location>
        <begin position="12"/>
        <end position="121"/>
    </location>
</feature>
<dbReference type="Proteomes" id="UP000254889">
    <property type="component" value="Chromosome"/>
</dbReference>
<organism evidence="2 3">
    <name type="scientific">Pseudolabrys taiwanensis</name>
    <dbReference type="NCBI Taxonomy" id="331696"/>
    <lineage>
        <taxon>Bacteria</taxon>
        <taxon>Pseudomonadati</taxon>
        <taxon>Pseudomonadota</taxon>
        <taxon>Alphaproteobacteria</taxon>
        <taxon>Hyphomicrobiales</taxon>
        <taxon>Xanthobacteraceae</taxon>
        <taxon>Pseudolabrys</taxon>
    </lineage>
</organism>
<dbReference type="SUPFAM" id="SSF54427">
    <property type="entry name" value="NTF2-like"/>
    <property type="match status" value="1"/>
</dbReference>
<sequence length="155" mass="17138">MRMTEAVSRATVEAFYEAYMSRDPERIGTFLDGDVEWHVGGPVDVMAVCGAWRGKAAVIDRFRNQVPKIIQFKKLDIEALLVDGGTSAMFGRVSSIHRATGRIINHRVSHLARYRDGKVTHFRVINDSLDAAEQFVGHRIDLNSDPDGAGGLIAV</sequence>
<evidence type="ECO:0000259" key="1">
    <source>
        <dbReference type="Pfam" id="PF12680"/>
    </source>
</evidence>
<dbReference type="EMBL" id="CP031417">
    <property type="protein sequence ID" value="AXK80046.1"/>
    <property type="molecule type" value="Genomic_DNA"/>
</dbReference>
<dbReference type="PANTHER" id="PTHR41252:SF1">
    <property type="entry name" value="BLR2505 PROTEIN"/>
    <property type="match status" value="1"/>
</dbReference>
<proteinExistence type="predicted"/>